<proteinExistence type="predicted"/>
<keyword evidence="2" id="KW-1185">Reference proteome</keyword>
<accession>A0ACC1PQQ1</accession>
<reference evidence="1" key="1">
    <citation type="submission" date="2022-10" db="EMBL/GenBank/DDBJ databases">
        <title>Genome Sequence of Xylaria curta.</title>
        <authorList>
            <person name="Buettner E."/>
        </authorList>
    </citation>
    <scope>NUCLEOTIDE SEQUENCE</scope>
    <source>
        <strain evidence="1">Babe10</strain>
    </source>
</reference>
<gene>
    <name evidence="1" type="ORF">NUW58_g303</name>
</gene>
<sequence>MAEQQAPSQLLKFTVQHYKNPNVSDEAFMKWYQEEHRPRMVKLVQKHGVARYSLFLTPLFLRNAFQEDLQKFRGKQGWKMADFDVTTTYWVTDPEHLRNMLSDPEWDAQVQDVEEGWIDQDRAAIQVGWETIYVEDGQIIEPKVTMPSVVFLLAAPLLAATSALTFTVREDMFIRSIVTYRPDLRRHANRVLPTHDKWLWGELSIVFSMYPISIATAAANPATRDGTVDIVGPEVKQRVAVAFYAVDLVFQHLAFSICNFEADNSAMIAA</sequence>
<dbReference type="Proteomes" id="UP001143856">
    <property type="component" value="Unassembled WGS sequence"/>
</dbReference>
<protein>
    <submittedName>
        <fullName evidence="1">Uncharacterized protein</fullName>
    </submittedName>
</protein>
<dbReference type="EMBL" id="JAPDGR010000025">
    <property type="protein sequence ID" value="KAJ2998464.1"/>
    <property type="molecule type" value="Genomic_DNA"/>
</dbReference>
<comment type="caution">
    <text evidence="1">The sequence shown here is derived from an EMBL/GenBank/DDBJ whole genome shotgun (WGS) entry which is preliminary data.</text>
</comment>
<organism evidence="1 2">
    <name type="scientific">Xylaria curta</name>
    <dbReference type="NCBI Taxonomy" id="42375"/>
    <lineage>
        <taxon>Eukaryota</taxon>
        <taxon>Fungi</taxon>
        <taxon>Dikarya</taxon>
        <taxon>Ascomycota</taxon>
        <taxon>Pezizomycotina</taxon>
        <taxon>Sordariomycetes</taxon>
        <taxon>Xylariomycetidae</taxon>
        <taxon>Xylariales</taxon>
        <taxon>Xylariaceae</taxon>
        <taxon>Xylaria</taxon>
    </lineage>
</organism>
<evidence type="ECO:0000313" key="1">
    <source>
        <dbReference type="EMBL" id="KAJ2998464.1"/>
    </source>
</evidence>
<name>A0ACC1PQQ1_9PEZI</name>
<evidence type="ECO:0000313" key="2">
    <source>
        <dbReference type="Proteomes" id="UP001143856"/>
    </source>
</evidence>